<evidence type="ECO:0000256" key="11">
    <source>
        <dbReference type="ARBA" id="ARBA00023136"/>
    </source>
</evidence>
<dbReference type="GO" id="GO:0050380">
    <property type="term" value="F:undecaprenyl-diphosphatase activity"/>
    <property type="evidence" value="ECO:0007669"/>
    <property type="project" value="UniProtKB-UniRule"/>
</dbReference>
<evidence type="ECO:0000256" key="7">
    <source>
        <dbReference type="ARBA" id="ARBA00022801"/>
    </source>
</evidence>
<feature type="transmembrane region" description="Helical" evidence="17">
    <location>
        <begin position="291"/>
        <end position="312"/>
    </location>
</feature>
<comment type="subcellular location">
    <subcellularLocation>
        <location evidence="1 17">Cell membrane</location>
        <topology evidence="1 17">Multi-pass membrane protein</topology>
    </subcellularLocation>
</comment>
<keyword evidence="10 17" id="KW-1133">Transmembrane helix</keyword>
<name>A0A8J3IP80_9CHLR</name>
<evidence type="ECO:0000256" key="12">
    <source>
        <dbReference type="ARBA" id="ARBA00023251"/>
    </source>
</evidence>
<keyword evidence="19" id="KW-1185">Reference proteome</keyword>
<sequence length="313" mass="33359">MSLTWIQTLVLALLQGVTELFPISSLGHTVVIPGLLGWTELVQSPQFLPIVVAFHLGTSIALVVYFWRDWWRVLLMLGSSVRQGKVRQGDASWVGWLVIIGCIPGGILGVLLKKPVEHLFSSPLIAAVFLIVNGSLLLLGEALRNQSFTLMRSRKASISEPSFSQPGLPPAKHAASGLNALRALSDLSWKEALIIGLGQSLALIPGISRSGATMVAALGVGLSHEDAAHYTFLLGTPLIAGAALLELPELAGASSATLVLVIVGMVLSGVAAYLSTRFLMRYFETGRLHPFAYYCWGIGGISLILFLLGVGAR</sequence>
<organism evidence="18 19">
    <name type="scientific">Reticulibacter mediterranei</name>
    <dbReference type="NCBI Taxonomy" id="2778369"/>
    <lineage>
        <taxon>Bacteria</taxon>
        <taxon>Bacillati</taxon>
        <taxon>Chloroflexota</taxon>
        <taxon>Ktedonobacteria</taxon>
        <taxon>Ktedonobacterales</taxon>
        <taxon>Reticulibacteraceae</taxon>
        <taxon>Reticulibacter</taxon>
    </lineage>
</organism>
<keyword evidence="11 17" id="KW-0472">Membrane</keyword>
<evidence type="ECO:0000256" key="6">
    <source>
        <dbReference type="ARBA" id="ARBA00022692"/>
    </source>
</evidence>
<evidence type="ECO:0000313" key="18">
    <source>
        <dbReference type="EMBL" id="GHO99359.1"/>
    </source>
</evidence>
<dbReference type="PANTHER" id="PTHR30622:SF4">
    <property type="entry name" value="UNDECAPRENYL-DIPHOSPHATASE"/>
    <property type="match status" value="1"/>
</dbReference>
<evidence type="ECO:0000256" key="5">
    <source>
        <dbReference type="ARBA" id="ARBA00022475"/>
    </source>
</evidence>
<dbReference type="HAMAP" id="MF_01006">
    <property type="entry name" value="Undec_diphosphatase"/>
    <property type="match status" value="1"/>
</dbReference>
<keyword evidence="6 17" id="KW-0812">Transmembrane</keyword>
<evidence type="ECO:0000256" key="3">
    <source>
        <dbReference type="ARBA" id="ARBA00012374"/>
    </source>
</evidence>
<dbReference type="InterPro" id="IPR003824">
    <property type="entry name" value="UppP"/>
</dbReference>
<dbReference type="Pfam" id="PF02673">
    <property type="entry name" value="BacA"/>
    <property type="match status" value="1"/>
</dbReference>
<dbReference type="Proteomes" id="UP000597444">
    <property type="component" value="Unassembled WGS sequence"/>
</dbReference>
<feature type="transmembrane region" description="Helical" evidence="17">
    <location>
        <begin position="257"/>
        <end position="279"/>
    </location>
</feature>
<dbReference type="EC" id="3.6.1.27" evidence="3 17"/>
<feature type="transmembrane region" description="Helical" evidence="17">
    <location>
        <begin position="93"/>
        <end position="112"/>
    </location>
</feature>
<dbReference type="PANTHER" id="PTHR30622">
    <property type="entry name" value="UNDECAPRENYL-DIPHOSPHATASE"/>
    <property type="match status" value="1"/>
</dbReference>
<dbReference type="GO" id="GO:0005886">
    <property type="term" value="C:plasma membrane"/>
    <property type="evidence" value="ECO:0007669"/>
    <property type="project" value="UniProtKB-SubCell"/>
</dbReference>
<comment type="catalytic activity">
    <reaction evidence="16 17">
        <text>di-trans,octa-cis-undecaprenyl diphosphate + H2O = di-trans,octa-cis-undecaprenyl phosphate + phosphate + H(+)</text>
        <dbReference type="Rhea" id="RHEA:28094"/>
        <dbReference type="ChEBI" id="CHEBI:15377"/>
        <dbReference type="ChEBI" id="CHEBI:15378"/>
        <dbReference type="ChEBI" id="CHEBI:43474"/>
        <dbReference type="ChEBI" id="CHEBI:58405"/>
        <dbReference type="ChEBI" id="CHEBI:60392"/>
        <dbReference type="EC" id="3.6.1.27"/>
    </reaction>
</comment>
<comment type="function">
    <text evidence="17">Catalyzes the dephosphorylation of undecaprenyl diphosphate (UPP). Confers resistance to bacitracin.</text>
</comment>
<comment type="miscellaneous">
    <text evidence="17">Bacitracin is thought to be involved in the inhibition of peptidoglycan synthesis by sequestering undecaprenyl diphosphate, thereby reducing the pool of lipid carrier available.</text>
</comment>
<evidence type="ECO:0000256" key="1">
    <source>
        <dbReference type="ARBA" id="ARBA00004651"/>
    </source>
</evidence>
<comment type="caution">
    <text evidence="18">The sequence shown here is derived from an EMBL/GenBank/DDBJ whole genome shotgun (WGS) entry which is preliminary data.</text>
</comment>
<keyword evidence="5 17" id="KW-1003">Cell membrane</keyword>
<keyword evidence="13 17" id="KW-0961">Cell wall biogenesis/degradation</keyword>
<comment type="similarity">
    <text evidence="2 17">Belongs to the UppP family.</text>
</comment>
<keyword evidence="8 17" id="KW-0133">Cell shape</keyword>
<accession>A0A8J3IP80</accession>
<dbReference type="GO" id="GO:0046677">
    <property type="term" value="P:response to antibiotic"/>
    <property type="evidence" value="ECO:0007669"/>
    <property type="project" value="UniProtKB-UniRule"/>
</dbReference>
<evidence type="ECO:0000256" key="15">
    <source>
        <dbReference type="ARBA" id="ARBA00032932"/>
    </source>
</evidence>
<dbReference type="GO" id="GO:0008360">
    <property type="term" value="P:regulation of cell shape"/>
    <property type="evidence" value="ECO:0007669"/>
    <property type="project" value="UniProtKB-KW"/>
</dbReference>
<evidence type="ECO:0000256" key="9">
    <source>
        <dbReference type="ARBA" id="ARBA00022984"/>
    </source>
</evidence>
<feature type="transmembrane region" description="Helical" evidence="17">
    <location>
        <begin position="46"/>
        <end position="67"/>
    </location>
</feature>
<keyword evidence="7 17" id="KW-0378">Hydrolase</keyword>
<gene>
    <name evidence="17 18" type="primary">uppP</name>
    <name evidence="18" type="ORF">KSF_094070</name>
</gene>
<dbReference type="EMBL" id="BNJK01000002">
    <property type="protein sequence ID" value="GHO99359.1"/>
    <property type="molecule type" value="Genomic_DNA"/>
</dbReference>
<evidence type="ECO:0000256" key="8">
    <source>
        <dbReference type="ARBA" id="ARBA00022960"/>
    </source>
</evidence>
<evidence type="ECO:0000256" key="13">
    <source>
        <dbReference type="ARBA" id="ARBA00023316"/>
    </source>
</evidence>
<dbReference type="GO" id="GO:0071555">
    <property type="term" value="P:cell wall organization"/>
    <property type="evidence" value="ECO:0007669"/>
    <property type="project" value="UniProtKB-KW"/>
</dbReference>
<evidence type="ECO:0000256" key="10">
    <source>
        <dbReference type="ARBA" id="ARBA00022989"/>
    </source>
</evidence>
<evidence type="ECO:0000313" key="19">
    <source>
        <dbReference type="Proteomes" id="UP000597444"/>
    </source>
</evidence>
<evidence type="ECO:0000256" key="2">
    <source>
        <dbReference type="ARBA" id="ARBA00010621"/>
    </source>
</evidence>
<dbReference type="RefSeq" id="WP_220210005.1">
    <property type="nucleotide sequence ID" value="NZ_BNJK01000002.1"/>
</dbReference>
<keyword evidence="12 17" id="KW-0046">Antibiotic resistance</keyword>
<evidence type="ECO:0000256" key="14">
    <source>
        <dbReference type="ARBA" id="ARBA00032707"/>
    </source>
</evidence>
<keyword evidence="9 17" id="KW-0573">Peptidoglycan synthesis</keyword>
<feature type="transmembrane region" description="Helical" evidence="17">
    <location>
        <begin position="124"/>
        <end position="143"/>
    </location>
</feature>
<evidence type="ECO:0000256" key="4">
    <source>
        <dbReference type="ARBA" id="ARBA00021581"/>
    </source>
</evidence>
<reference evidence="18" key="1">
    <citation type="submission" date="2020-10" db="EMBL/GenBank/DDBJ databases">
        <title>Taxonomic study of unclassified bacteria belonging to the class Ktedonobacteria.</title>
        <authorList>
            <person name="Yabe S."/>
            <person name="Wang C.M."/>
            <person name="Zheng Y."/>
            <person name="Sakai Y."/>
            <person name="Cavaletti L."/>
            <person name="Monciardini P."/>
            <person name="Donadio S."/>
        </authorList>
    </citation>
    <scope>NUCLEOTIDE SEQUENCE</scope>
    <source>
        <strain evidence="18">ID150040</strain>
    </source>
</reference>
<evidence type="ECO:0000256" key="16">
    <source>
        <dbReference type="ARBA" id="ARBA00047594"/>
    </source>
</evidence>
<evidence type="ECO:0000256" key="17">
    <source>
        <dbReference type="HAMAP-Rule" id="MF_01006"/>
    </source>
</evidence>
<dbReference type="AlphaFoldDB" id="A0A8J3IP80"/>
<dbReference type="GO" id="GO:0009252">
    <property type="term" value="P:peptidoglycan biosynthetic process"/>
    <property type="evidence" value="ECO:0007669"/>
    <property type="project" value="UniProtKB-KW"/>
</dbReference>
<proteinExistence type="inferred from homology"/>
<protein>
    <recommendedName>
        <fullName evidence="4 17">Undecaprenyl-diphosphatase</fullName>
        <ecNumber evidence="3 17">3.6.1.27</ecNumber>
    </recommendedName>
    <alternativeName>
        <fullName evidence="15 17">Bacitracin resistance protein</fullName>
    </alternativeName>
    <alternativeName>
        <fullName evidence="14 17">Undecaprenyl pyrophosphate phosphatase</fullName>
    </alternativeName>
</protein>